<accession>A0A364ND95</accession>
<gene>
    <name evidence="7" type="ORF">DDE83_001467</name>
</gene>
<dbReference type="GO" id="GO:0005576">
    <property type="term" value="C:extracellular region"/>
    <property type="evidence" value="ECO:0007669"/>
    <property type="project" value="UniProtKB-SubCell"/>
</dbReference>
<evidence type="ECO:0000256" key="1">
    <source>
        <dbReference type="ARBA" id="ARBA00010980"/>
    </source>
</evidence>
<keyword evidence="4" id="KW-0119">Carbohydrate metabolism</keyword>
<dbReference type="InterPro" id="IPR045032">
    <property type="entry name" value="PEL"/>
</dbReference>
<evidence type="ECO:0000256" key="4">
    <source>
        <dbReference type="RuleBase" id="RU361173"/>
    </source>
</evidence>
<feature type="domain" description="Pectate lyase" evidence="6">
    <location>
        <begin position="56"/>
        <end position="268"/>
    </location>
</feature>
<dbReference type="InterPro" id="IPR011050">
    <property type="entry name" value="Pectin_lyase_fold/virulence"/>
</dbReference>
<keyword evidence="2 5" id="KW-0732">Signal</keyword>
<comment type="similarity">
    <text evidence="1 4">Belongs to the polysaccharide lyase 1 family.</text>
</comment>
<dbReference type="PANTHER" id="PTHR31683">
    <property type="entry name" value="PECTATE LYASE 18-RELATED"/>
    <property type="match status" value="1"/>
</dbReference>
<evidence type="ECO:0000256" key="5">
    <source>
        <dbReference type="SAM" id="SignalP"/>
    </source>
</evidence>
<dbReference type="SUPFAM" id="SSF51126">
    <property type="entry name" value="Pectin lyase-like"/>
    <property type="match status" value="1"/>
</dbReference>
<proteinExistence type="inferred from homology"/>
<keyword evidence="4" id="KW-0964">Secreted</keyword>
<dbReference type="InterPro" id="IPR012334">
    <property type="entry name" value="Pectin_lyas_fold"/>
</dbReference>
<dbReference type="Proteomes" id="UP000249619">
    <property type="component" value="Unassembled WGS sequence"/>
</dbReference>
<comment type="caution">
    <text evidence="7">The sequence shown here is derived from an EMBL/GenBank/DDBJ whole genome shotgun (WGS) entry which is preliminary data.</text>
</comment>
<keyword evidence="4" id="KW-0624">Polysaccharide degradation</keyword>
<evidence type="ECO:0000259" key="6">
    <source>
        <dbReference type="SMART" id="SM00656"/>
    </source>
</evidence>
<organism evidence="7 8">
    <name type="scientific">Stemphylium lycopersici</name>
    <name type="common">Tomato gray leaf spot disease fungus</name>
    <name type="synonym">Thyrospora lycopersici</name>
    <dbReference type="NCBI Taxonomy" id="183478"/>
    <lineage>
        <taxon>Eukaryota</taxon>
        <taxon>Fungi</taxon>
        <taxon>Dikarya</taxon>
        <taxon>Ascomycota</taxon>
        <taxon>Pezizomycotina</taxon>
        <taxon>Dothideomycetes</taxon>
        <taxon>Pleosporomycetidae</taxon>
        <taxon>Pleosporales</taxon>
        <taxon>Pleosporineae</taxon>
        <taxon>Pleosporaceae</taxon>
        <taxon>Stemphylium</taxon>
    </lineage>
</organism>
<dbReference type="EMBL" id="QGDH01000014">
    <property type="protein sequence ID" value="RAR15230.1"/>
    <property type="molecule type" value="Genomic_DNA"/>
</dbReference>
<reference evidence="8" key="1">
    <citation type="submission" date="2018-05" db="EMBL/GenBank/DDBJ databases">
        <title>Draft genome sequence of Stemphylium lycopersici strain CIDEFI 213.</title>
        <authorList>
            <person name="Medina R."/>
            <person name="Franco M.E.E."/>
            <person name="Lucentini C.G."/>
            <person name="Saparrat M.C.N."/>
            <person name="Balatti P.A."/>
        </authorList>
    </citation>
    <scope>NUCLEOTIDE SEQUENCE [LARGE SCALE GENOMIC DNA]</scope>
    <source>
        <strain evidence="8">CIDEFI 213</strain>
    </source>
</reference>
<dbReference type="InterPro" id="IPR002022">
    <property type="entry name" value="Pec_lyase"/>
</dbReference>
<dbReference type="GO" id="GO:0000272">
    <property type="term" value="P:polysaccharide catabolic process"/>
    <property type="evidence" value="ECO:0007669"/>
    <property type="project" value="UniProtKB-KW"/>
</dbReference>
<evidence type="ECO:0000313" key="7">
    <source>
        <dbReference type="EMBL" id="RAR15230.1"/>
    </source>
</evidence>
<evidence type="ECO:0000313" key="8">
    <source>
        <dbReference type="Proteomes" id="UP000249619"/>
    </source>
</evidence>
<dbReference type="SMART" id="SM00656">
    <property type="entry name" value="Amb_all"/>
    <property type="match status" value="1"/>
</dbReference>
<keyword evidence="8" id="KW-1185">Reference proteome</keyword>
<dbReference type="Gene3D" id="2.160.20.10">
    <property type="entry name" value="Single-stranded right-handed beta-helix, Pectin lyase-like"/>
    <property type="match status" value="1"/>
</dbReference>
<dbReference type="AlphaFoldDB" id="A0A364ND95"/>
<keyword evidence="3 4" id="KW-0456">Lyase</keyword>
<feature type="signal peptide" evidence="5">
    <location>
        <begin position="1"/>
        <end position="17"/>
    </location>
</feature>
<dbReference type="GO" id="GO:0030570">
    <property type="term" value="F:pectate lyase activity"/>
    <property type="evidence" value="ECO:0007669"/>
    <property type="project" value="InterPro"/>
</dbReference>
<feature type="chain" id="PRO_5016719077" evidence="5">
    <location>
        <begin position="18"/>
        <end position="332"/>
    </location>
</feature>
<comment type="subcellular location">
    <subcellularLocation>
        <location evidence="4">Secreted</location>
    </subcellularLocation>
</comment>
<dbReference type="OrthoDB" id="1637350at2759"/>
<evidence type="ECO:0000256" key="3">
    <source>
        <dbReference type="ARBA" id="ARBA00023239"/>
    </source>
</evidence>
<name>A0A364ND95_STELY</name>
<sequence>MKLSTSLLFLVAAAVTASPTPTIREEPAKVLQKRASITDAANIGYAMMNGGTTGGAGGPTTTVSSLPQLSAAANSTGPLNIVVQGAISGAAKVQVGSDKTIVGKTGSSLTGIGLTILGQKNVIVRNMKISKVLAAYGDGITIQLSTNVWVDHSDFSGDENVGKDTYDGLVDLSHAADFVTISNSYFHNHSKGTLVGHSDKNAAEDTGHLRVTYANNHFYRVNSRGPLLRFGTAHIFNNYYNEQSTGVNSRMGAQALVQSTVFENSGKKMVYTESSAQDGYAVVEDVVFGGQSANTAPVGTLNADSFPYEYELLGSVNVKAAVTKEAGQTLAF</sequence>
<protein>
    <submittedName>
        <fullName evidence="7">Pectate lyase</fullName>
    </submittedName>
</protein>
<dbReference type="Pfam" id="PF00544">
    <property type="entry name" value="Pectate_lyase_4"/>
    <property type="match status" value="1"/>
</dbReference>
<dbReference type="STRING" id="183478.A0A364ND95"/>
<evidence type="ECO:0000256" key="2">
    <source>
        <dbReference type="ARBA" id="ARBA00022729"/>
    </source>
</evidence>
<dbReference type="PANTHER" id="PTHR31683:SF18">
    <property type="entry name" value="PECTATE LYASE 21-RELATED"/>
    <property type="match status" value="1"/>
</dbReference>